<gene>
    <name evidence="1" type="ORF">CAUPRSCDRAFT_11561</name>
</gene>
<evidence type="ECO:0000313" key="2">
    <source>
        <dbReference type="Proteomes" id="UP000268535"/>
    </source>
</evidence>
<sequence length="119" mass="12504">MTLLLGGGGGGGGGGRRHLLSGSMIDLLGDGGDRGRRGMMLRVDSGGNFLGRAVGRRLEGLRQAVLSARDRHGATDSERNADEQDSTVHYVKAGFSLSGYSRVIQRIGKNKTEHVNALG</sequence>
<evidence type="ECO:0000313" key="1">
    <source>
        <dbReference type="EMBL" id="RKO96747.1"/>
    </source>
</evidence>
<proteinExistence type="predicted"/>
<dbReference type="EMBL" id="ML009654">
    <property type="protein sequence ID" value="RKO96747.1"/>
    <property type="molecule type" value="Genomic_DNA"/>
</dbReference>
<protein>
    <submittedName>
        <fullName evidence="1">Uncharacterized protein</fullName>
    </submittedName>
</protein>
<reference evidence="2" key="1">
    <citation type="journal article" date="2018" name="Nat. Microbiol.">
        <title>Leveraging single-cell genomics to expand the fungal tree of life.</title>
        <authorList>
            <person name="Ahrendt S.R."/>
            <person name="Quandt C.A."/>
            <person name="Ciobanu D."/>
            <person name="Clum A."/>
            <person name="Salamov A."/>
            <person name="Andreopoulos B."/>
            <person name="Cheng J.F."/>
            <person name="Woyke T."/>
            <person name="Pelin A."/>
            <person name="Henrissat B."/>
            <person name="Reynolds N.K."/>
            <person name="Benny G.L."/>
            <person name="Smith M.E."/>
            <person name="James T.Y."/>
            <person name="Grigoriev I.V."/>
        </authorList>
    </citation>
    <scope>NUCLEOTIDE SEQUENCE [LARGE SCALE GENOMIC DNA]</scope>
    <source>
        <strain evidence="2">ATCC 52028</strain>
    </source>
</reference>
<organism evidence="1 2">
    <name type="scientific">Caulochytrium protostelioides</name>
    <dbReference type="NCBI Taxonomy" id="1555241"/>
    <lineage>
        <taxon>Eukaryota</taxon>
        <taxon>Fungi</taxon>
        <taxon>Fungi incertae sedis</taxon>
        <taxon>Chytridiomycota</taxon>
        <taxon>Chytridiomycota incertae sedis</taxon>
        <taxon>Chytridiomycetes</taxon>
        <taxon>Caulochytriales</taxon>
        <taxon>Caulochytriaceae</taxon>
        <taxon>Caulochytrium</taxon>
    </lineage>
</organism>
<dbReference type="Proteomes" id="UP000268535">
    <property type="component" value="Unassembled WGS sequence"/>
</dbReference>
<dbReference type="AlphaFoldDB" id="A0A4V1ITE2"/>
<accession>A0A4V1ITE2</accession>
<name>A0A4V1ITE2_9FUNG</name>